<keyword evidence="7" id="KW-1185">Reference proteome</keyword>
<feature type="transmembrane region" description="Helical" evidence="5">
    <location>
        <begin position="253"/>
        <end position="270"/>
    </location>
</feature>
<sequence length="276" mass="28618">MATMDLGAVLWMMALVAVIGAFGGILAGLLGVGGGIVLVPAFFYAFQHLGFDGDKLMQLCLATSLATIIVTSLRSLQSHSRKGAVDWDILRTWGPGIAIGAVIGVLAASSLRTVALQALFGGLAMVIGLYLALGRAQWRIAEEMPKGVTRAILSPLVGFLSVLMGIGGGSFGVPLMTLYGRPIHRAVATAAGFGVIIAVPSVIGFLFVQLPEGTRPPFTVGAVNLPTFAIVIAMTLITAPYGARLAHATDPGPLKRIFGVFLLLVAANMIRKAVIG</sequence>
<feature type="transmembrane region" description="Helical" evidence="5">
    <location>
        <begin position="56"/>
        <end position="76"/>
    </location>
</feature>
<keyword evidence="4 5" id="KW-0472">Membrane</keyword>
<evidence type="ECO:0000256" key="2">
    <source>
        <dbReference type="ARBA" id="ARBA00022692"/>
    </source>
</evidence>
<keyword evidence="5" id="KW-1003">Cell membrane</keyword>
<dbReference type="Proteomes" id="UP000612855">
    <property type="component" value="Unassembled WGS sequence"/>
</dbReference>
<comment type="caution">
    <text evidence="6">The sequence shown here is derived from an EMBL/GenBank/DDBJ whole genome shotgun (WGS) entry which is preliminary data.</text>
</comment>
<comment type="subcellular location">
    <subcellularLocation>
        <location evidence="5">Cell membrane</location>
        <topology evidence="5">Multi-pass membrane protein</topology>
    </subcellularLocation>
    <subcellularLocation>
        <location evidence="1">Membrane</location>
        <topology evidence="1">Multi-pass membrane protein</topology>
    </subcellularLocation>
</comment>
<feature type="transmembrane region" description="Helical" evidence="5">
    <location>
        <begin position="186"/>
        <end position="208"/>
    </location>
</feature>
<evidence type="ECO:0000256" key="4">
    <source>
        <dbReference type="ARBA" id="ARBA00023136"/>
    </source>
</evidence>
<keyword evidence="3 5" id="KW-1133">Transmembrane helix</keyword>
<dbReference type="AlphaFoldDB" id="A0A917A0B5"/>
<name>A0A917A0B5_9RHOB</name>
<dbReference type="EMBL" id="BMFJ01000001">
    <property type="protein sequence ID" value="GGE21289.1"/>
    <property type="molecule type" value="Genomic_DNA"/>
</dbReference>
<feature type="transmembrane region" description="Helical" evidence="5">
    <location>
        <begin position="114"/>
        <end position="133"/>
    </location>
</feature>
<evidence type="ECO:0000313" key="7">
    <source>
        <dbReference type="Proteomes" id="UP000612855"/>
    </source>
</evidence>
<reference evidence="7" key="1">
    <citation type="journal article" date="2019" name="Int. J. Syst. Evol. Microbiol.">
        <title>The Global Catalogue of Microorganisms (GCM) 10K type strain sequencing project: providing services to taxonomists for standard genome sequencing and annotation.</title>
        <authorList>
            <consortium name="The Broad Institute Genomics Platform"/>
            <consortium name="The Broad Institute Genome Sequencing Center for Infectious Disease"/>
            <person name="Wu L."/>
            <person name="Ma J."/>
        </authorList>
    </citation>
    <scope>NUCLEOTIDE SEQUENCE [LARGE SCALE GENOMIC DNA]</scope>
    <source>
        <strain evidence="7">CGMCC 1.12664</strain>
    </source>
</reference>
<proteinExistence type="inferred from homology"/>
<evidence type="ECO:0000256" key="3">
    <source>
        <dbReference type="ARBA" id="ARBA00022989"/>
    </source>
</evidence>
<evidence type="ECO:0000313" key="6">
    <source>
        <dbReference type="EMBL" id="GGE21289.1"/>
    </source>
</evidence>
<protein>
    <recommendedName>
        <fullName evidence="5">Probable membrane transporter protein</fullName>
    </recommendedName>
</protein>
<gene>
    <name evidence="6" type="ORF">GCM10011360_07380</name>
</gene>
<dbReference type="RefSeq" id="WP_373284024.1">
    <property type="nucleotide sequence ID" value="NZ_BMFJ01000001.1"/>
</dbReference>
<feature type="transmembrane region" description="Helical" evidence="5">
    <location>
        <begin position="88"/>
        <end position="108"/>
    </location>
</feature>
<feature type="transmembrane region" description="Helical" evidence="5">
    <location>
        <begin position="12"/>
        <end position="44"/>
    </location>
</feature>
<dbReference type="GO" id="GO:0005886">
    <property type="term" value="C:plasma membrane"/>
    <property type="evidence" value="ECO:0007669"/>
    <property type="project" value="UniProtKB-SubCell"/>
</dbReference>
<feature type="transmembrane region" description="Helical" evidence="5">
    <location>
        <begin position="220"/>
        <end position="241"/>
    </location>
</feature>
<dbReference type="PANTHER" id="PTHR43483:SF3">
    <property type="entry name" value="MEMBRANE TRANSPORTER PROTEIN HI_0806-RELATED"/>
    <property type="match status" value="1"/>
</dbReference>
<evidence type="ECO:0000256" key="1">
    <source>
        <dbReference type="ARBA" id="ARBA00004141"/>
    </source>
</evidence>
<dbReference type="Pfam" id="PF01925">
    <property type="entry name" value="TauE"/>
    <property type="match status" value="1"/>
</dbReference>
<dbReference type="PANTHER" id="PTHR43483">
    <property type="entry name" value="MEMBRANE TRANSPORTER PROTEIN HI_0806-RELATED"/>
    <property type="match status" value="1"/>
</dbReference>
<organism evidence="6 7">
    <name type="scientific">Primorskyibacter flagellatus</name>
    <dbReference type="NCBI Taxonomy" id="1387277"/>
    <lineage>
        <taxon>Bacteria</taxon>
        <taxon>Pseudomonadati</taxon>
        <taxon>Pseudomonadota</taxon>
        <taxon>Alphaproteobacteria</taxon>
        <taxon>Rhodobacterales</taxon>
        <taxon>Roseobacteraceae</taxon>
        <taxon>Primorskyibacter</taxon>
    </lineage>
</organism>
<feature type="transmembrane region" description="Helical" evidence="5">
    <location>
        <begin position="153"/>
        <end position="180"/>
    </location>
</feature>
<dbReference type="InterPro" id="IPR002781">
    <property type="entry name" value="TM_pro_TauE-like"/>
</dbReference>
<evidence type="ECO:0000256" key="5">
    <source>
        <dbReference type="RuleBase" id="RU363041"/>
    </source>
</evidence>
<accession>A0A917A0B5</accession>
<keyword evidence="2 5" id="KW-0812">Transmembrane</keyword>
<comment type="similarity">
    <text evidence="5">Belongs to the 4-toluene sulfonate uptake permease (TSUP) (TC 2.A.102) family.</text>
</comment>